<evidence type="ECO:0000313" key="10">
    <source>
        <dbReference type="Proteomes" id="UP000008237"/>
    </source>
</evidence>
<evidence type="ECO:0000256" key="4">
    <source>
        <dbReference type="PROSITE-ProRule" id="PRU00024"/>
    </source>
</evidence>
<dbReference type="InterPro" id="IPR017907">
    <property type="entry name" value="Znf_RING_CS"/>
</dbReference>
<dbReference type="AlphaFoldDB" id="E2C6G6"/>
<dbReference type="PROSITE" id="PS00518">
    <property type="entry name" value="ZF_RING_1"/>
    <property type="match status" value="1"/>
</dbReference>
<dbReference type="GO" id="GO:0006457">
    <property type="term" value="P:protein folding"/>
    <property type="evidence" value="ECO:0007669"/>
    <property type="project" value="TreeGrafter"/>
</dbReference>
<dbReference type="Gene3D" id="3.30.40.10">
    <property type="entry name" value="Zinc/RING finger domain, C3HC4 (zinc finger)"/>
    <property type="match status" value="1"/>
</dbReference>
<dbReference type="FunCoup" id="E2C6G6">
    <property type="interactions" value="44"/>
</dbReference>
<evidence type="ECO:0000256" key="1">
    <source>
        <dbReference type="ARBA" id="ARBA00022723"/>
    </source>
</evidence>
<dbReference type="PANTHER" id="PTHR11071:SF577">
    <property type="entry name" value="PEPTIDYL-PROLYL CIS-TRANS ISOMERASE"/>
    <property type="match status" value="1"/>
</dbReference>
<feature type="compositionally biased region" description="Low complexity" evidence="5">
    <location>
        <begin position="466"/>
        <end position="483"/>
    </location>
</feature>
<dbReference type="PROSITE" id="PS50072">
    <property type="entry name" value="CSA_PPIASE_2"/>
    <property type="match status" value="1"/>
</dbReference>
<dbReference type="Pfam" id="PF00643">
    <property type="entry name" value="zf-B_box"/>
    <property type="match status" value="1"/>
</dbReference>
<dbReference type="InterPro" id="IPR013083">
    <property type="entry name" value="Znf_RING/FYVE/PHD"/>
</dbReference>
<dbReference type="GO" id="GO:0008270">
    <property type="term" value="F:zinc ion binding"/>
    <property type="evidence" value="ECO:0007669"/>
    <property type="project" value="UniProtKB-KW"/>
</dbReference>
<feature type="compositionally biased region" description="Pro residues" evidence="5">
    <location>
        <begin position="418"/>
        <end position="428"/>
    </location>
</feature>
<dbReference type="Gene3D" id="3.30.160.60">
    <property type="entry name" value="Classic Zinc Finger"/>
    <property type="match status" value="1"/>
</dbReference>
<dbReference type="SUPFAM" id="SSF57845">
    <property type="entry name" value="B-box zinc-binding domain"/>
    <property type="match status" value="1"/>
</dbReference>
<keyword evidence="1" id="KW-0479">Metal-binding</keyword>
<dbReference type="FunFam" id="2.40.100.10:FF:000036">
    <property type="entry name" value="Peptidyl-prolyl cis-trans isomerase"/>
    <property type="match status" value="1"/>
</dbReference>
<dbReference type="Pfam" id="PF00160">
    <property type="entry name" value="Pro_isomerase"/>
    <property type="match status" value="1"/>
</dbReference>
<keyword evidence="2 4" id="KW-0863">Zinc-finger</keyword>
<sequence>MGPKRHRSRQSTRLALPAFTIRKIIPELSSPDKFNETMNGTDMLDPSVLTDLEELTLCSYCKQKYNDAEQCPKYLSCKHYFCLRCIESKLFTEKATRREVLCAHCWKTMDLGDKEPDALPTHSPLLALANNLSHLKLTTNNAPGKPGDKERKSENCHTHGMPLALWCATCCTALCRACATPQEHPGHQIKSQTDAKEQLISDVQLELVAVGKLSTEIQRLAMQQREFLIKVLEACVTLKTHVETDLQNGWSHFPEITDARETLGKTKAGLQMSETPGDVYSLHTQLVLEKQRLQSKYQEMMLQCQLDDLIGNSGVIFDFALLKQALAGIHTGDPIVSQGMVGNSGGGRLQNHLAASQNPILFLANYCMSQLYTRHVVSKQQQQQQQQQHHMQNGTIEYHSTIMPQQQAPPGSVHIHQGPPPPPPPVQTGPPQQLLIPPGSPSVKPVPTAASNAMLHPQQQQSTFMTDTVGSSSSGGLVTVHSSPQAPSSGITAASLRGPTNPYPLYYFNIQVNGSPHGRIVIEVRPDAAPKMSKNFSVLSTGDVGYSYEGCTIFQCWEGESVITGDFEQNNGRGGRSIFDEGYFMPDDTKFPAVRGAVGMRRTQKRHDNLGMVGSQFRIILQEMRGFTGIFGHVVEGLELVEKISTFGDQTGKPTKNILITKCGKL</sequence>
<dbReference type="InterPro" id="IPR029000">
    <property type="entry name" value="Cyclophilin-like_dom_sf"/>
</dbReference>
<dbReference type="PROSITE" id="PS50119">
    <property type="entry name" value="ZF_BBOX"/>
    <property type="match status" value="1"/>
</dbReference>
<feature type="domain" description="B box-type" evidence="8">
    <location>
        <begin position="151"/>
        <end position="192"/>
    </location>
</feature>
<proteinExistence type="predicted"/>
<feature type="region of interest" description="Disordered" evidence="5">
    <location>
        <begin position="405"/>
        <end position="495"/>
    </location>
</feature>
<evidence type="ECO:0000313" key="9">
    <source>
        <dbReference type="EMBL" id="EFN76469.1"/>
    </source>
</evidence>
<dbReference type="OMA" id="WGNESII"/>
<dbReference type="PANTHER" id="PTHR11071">
    <property type="entry name" value="PEPTIDYL-PROLYL CIS-TRANS ISOMERASE"/>
    <property type="match status" value="1"/>
</dbReference>
<keyword evidence="10" id="KW-1185">Reference proteome</keyword>
<evidence type="ECO:0000256" key="3">
    <source>
        <dbReference type="ARBA" id="ARBA00022833"/>
    </source>
</evidence>
<dbReference type="STRING" id="610380.E2C6G6"/>
<dbReference type="OrthoDB" id="252722at2759"/>
<protein>
    <submittedName>
        <fullName evidence="9">Peptidyl-prolyl cis-trans isomerase, mitochondrial</fullName>
    </submittedName>
</protein>
<evidence type="ECO:0000259" key="8">
    <source>
        <dbReference type="PROSITE" id="PS50119"/>
    </source>
</evidence>
<organism evidence="10">
    <name type="scientific">Harpegnathos saltator</name>
    <name type="common">Jerdon's jumping ant</name>
    <dbReference type="NCBI Taxonomy" id="610380"/>
    <lineage>
        <taxon>Eukaryota</taxon>
        <taxon>Metazoa</taxon>
        <taxon>Ecdysozoa</taxon>
        <taxon>Arthropoda</taxon>
        <taxon>Hexapoda</taxon>
        <taxon>Insecta</taxon>
        <taxon>Pterygota</taxon>
        <taxon>Neoptera</taxon>
        <taxon>Endopterygota</taxon>
        <taxon>Hymenoptera</taxon>
        <taxon>Apocrita</taxon>
        <taxon>Aculeata</taxon>
        <taxon>Formicoidea</taxon>
        <taxon>Formicidae</taxon>
        <taxon>Ponerinae</taxon>
        <taxon>Ponerini</taxon>
        <taxon>Harpegnathos</taxon>
    </lineage>
</organism>
<dbReference type="SUPFAM" id="SSF57850">
    <property type="entry name" value="RING/U-box"/>
    <property type="match status" value="1"/>
</dbReference>
<dbReference type="Proteomes" id="UP000008237">
    <property type="component" value="Unassembled WGS sequence"/>
</dbReference>
<keyword evidence="3" id="KW-0862">Zinc</keyword>
<dbReference type="GO" id="GO:0003755">
    <property type="term" value="F:peptidyl-prolyl cis-trans isomerase activity"/>
    <property type="evidence" value="ECO:0007669"/>
    <property type="project" value="InterPro"/>
</dbReference>
<dbReference type="Gene3D" id="2.40.100.10">
    <property type="entry name" value="Cyclophilin-like"/>
    <property type="match status" value="1"/>
</dbReference>
<dbReference type="CDD" id="cd19756">
    <property type="entry name" value="Bbox2"/>
    <property type="match status" value="1"/>
</dbReference>
<dbReference type="PROSITE" id="PS50089">
    <property type="entry name" value="ZF_RING_2"/>
    <property type="match status" value="1"/>
</dbReference>
<keyword evidence="9" id="KW-0413">Isomerase</keyword>
<dbReference type="InterPro" id="IPR000315">
    <property type="entry name" value="Znf_B-box"/>
</dbReference>
<reference evidence="9 10" key="1">
    <citation type="journal article" date="2010" name="Science">
        <title>Genomic comparison of the ants Camponotus floridanus and Harpegnathos saltator.</title>
        <authorList>
            <person name="Bonasio R."/>
            <person name="Zhang G."/>
            <person name="Ye C."/>
            <person name="Mutti N.S."/>
            <person name="Fang X."/>
            <person name="Qin N."/>
            <person name="Donahue G."/>
            <person name="Yang P."/>
            <person name="Li Q."/>
            <person name="Li C."/>
            <person name="Zhang P."/>
            <person name="Huang Z."/>
            <person name="Berger S.L."/>
            <person name="Reinberg D."/>
            <person name="Wang J."/>
            <person name="Liebig J."/>
        </authorList>
    </citation>
    <scope>NUCLEOTIDE SEQUENCE [LARGE SCALE GENOMIC DNA]</scope>
    <source>
        <strain evidence="9 10">R22 G/1</strain>
    </source>
</reference>
<dbReference type="SUPFAM" id="SSF50891">
    <property type="entry name" value="Cyclophilin-like"/>
    <property type="match status" value="1"/>
</dbReference>
<dbReference type="InterPro" id="IPR002130">
    <property type="entry name" value="Cyclophilin-type_PPIase_dom"/>
</dbReference>
<dbReference type="GO" id="GO:0005737">
    <property type="term" value="C:cytoplasm"/>
    <property type="evidence" value="ECO:0007669"/>
    <property type="project" value="TreeGrafter"/>
</dbReference>
<evidence type="ECO:0000256" key="2">
    <source>
        <dbReference type="ARBA" id="ARBA00022771"/>
    </source>
</evidence>
<evidence type="ECO:0000259" key="6">
    <source>
        <dbReference type="PROSITE" id="PS50072"/>
    </source>
</evidence>
<name>E2C6G6_HARSA</name>
<accession>E2C6G6</accession>
<evidence type="ECO:0000259" key="7">
    <source>
        <dbReference type="PROSITE" id="PS50089"/>
    </source>
</evidence>
<feature type="domain" description="PPIase cyclophilin-type" evidence="6">
    <location>
        <begin position="507"/>
        <end position="665"/>
    </location>
</feature>
<dbReference type="InterPro" id="IPR001841">
    <property type="entry name" value="Znf_RING"/>
</dbReference>
<evidence type="ECO:0000256" key="5">
    <source>
        <dbReference type="SAM" id="MobiDB-lite"/>
    </source>
</evidence>
<gene>
    <name evidence="9" type="ORF">EAI_05374</name>
</gene>
<dbReference type="InParanoid" id="E2C6G6"/>
<dbReference type="EMBL" id="GL453151">
    <property type="protein sequence ID" value="EFN76469.1"/>
    <property type="molecule type" value="Genomic_DNA"/>
</dbReference>
<dbReference type="GO" id="GO:0016018">
    <property type="term" value="F:cyclosporin A binding"/>
    <property type="evidence" value="ECO:0007669"/>
    <property type="project" value="TreeGrafter"/>
</dbReference>
<feature type="domain" description="RING-type" evidence="7">
    <location>
        <begin position="58"/>
        <end position="105"/>
    </location>
</feature>